<organism evidence="1 2">
    <name type="scientific">Oncorhynchus mykiss</name>
    <name type="common">Rainbow trout</name>
    <name type="synonym">Salmo gairdneri</name>
    <dbReference type="NCBI Taxonomy" id="8022"/>
    <lineage>
        <taxon>Eukaryota</taxon>
        <taxon>Metazoa</taxon>
        <taxon>Chordata</taxon>
        <taxon>Craniata</taxon>
        <taxon>Vertebrata</taxon>
        <taxon>Euteleostomi</taxon>
        <taxon>Actinopterygii</taxon>
        <taxon>Neopterygii</taxon>
        <taxon>Teleostei</taxon>
        <taxon>Protacanthopterygii</taxon>
        <taxon>Salmoniformes</taxon>
        <taxon>Salmonidae</taxon>
        <taxon>Salmoninae</taxon>
        <taxon>Oncorhynchus</taxon>
    </lineage>
</organism>
<reference evidence="1" key="2">
    <citation type="submission" date="2014-03" db="EMBL/GenBank/DDBJ databases">
        <authorList>
            <person name="Genoscope - CEA"/>
        </authorList>
    </citation>
    <scope>NUCLEOTIDE SEQUENCE</scope>
</reference>
<sequence length="108" mass="11286">MLNITNGSLSTGFAPNSLKVAVIKPSLKKPNLDPDLCGLYSALSQDGKLVVEDIPLVVWGLCFGKVDAVISFLFGPVWGCTRMGPQCLLTPPVSASSIYAAVVYVSGG</sequence>
<proteinExistence type="predicted"/>
<dbReference type="EMBL" id="FR905147">
    <property type="protein sequence ID" value="CDQ76515.1"/>
    <property type="molecule type" value="Genomic_DNA"/>
</dbReference>
<protein>
    <submittedName>
        <fullName evidence="1">Uncharacterized protein</fullName>
    </submittedName>
</protein>
<evidence type="ECO:0000313" key="1">
    <source>
        <dbReference type="EMBL" id="CDQ76515.1"/>
    </source>
</evidence>
<dbReference type="PaxDb" id="8022-A0A060XHZ3"/>
<accession>A0A060XHZ3</accession>
<gene>
    <name evidence="1" type="ORF">GSONMT00018018001</name>
</gene>
<name>A0A060XHZ3_ONCMY</name>
<dbReference type="AlphaFoldDB" id="A0A060XHZ3"/>
<dbReference type="Proteomes" id="UP000193380">
    <property type="component" value="Unassembled WGS sequence"/>
</dbReference>
<evidence type="ECO:0000313" key="2">
    <source>
        <dbReference type="Proteomes" id="UP000193380"/>
    </source>
</evidence>
<reference evidence="1" key="1">
    <citation type="journal article" date="2014" name="Nat. Commun.">
        <title>The rainbow trout genome provides novel insights into evolution after whole-genome duplication in vertebrates.</title>
        <authorList>
            <person name="Berthelot C."/>
            <person name="Brunet F."/>
            <person name="Chalopin D."/>
            <person name="Juanchich A."/>
            <person name="Bernard M."/>
            <person name="Noel B."/>
            <person name="Bento P."/>
            <person name="Da Silva C."/>
            <person name="Labadie K."/>
            <person name="Alberti A."/>
            <person name="Aury J.M."/>
            <person name="Louis A."/>
            <person name="Dehais P."/>
            <person name="Bardou P."/>
            <person name="Montfort J."/>
            <person name="Klopp C."/>
            <person name="Cabau C."/>
            <person name="Gaspin C."/>
            <person name="Thorgaard G.H."/>
            <person name="Boussaha M."/>
            <person name="Quillet E."/>
            <person name="Guyomard R."/>
            <person name="Galiana D."/>
            <person name="Bobe J."/>
            <person name="Volff J.N."/>
            <person name="Genet C."/>
            <person name="Wincker P."/>
            <person name="Jaillon O."/>
            <person name="Roest Crollius H."/>
            <person name="Guiguen Y."/>
        </authorList>
    </citation>
    <scope>NUCLEOTIDE SEQUENCE [LARGE SCALE GENOMIC DNA]</scope>
</reference>